<dbReference type="OrthoDB" id="4554488at2"/>
<dbReference type="Proteomes" id="UP000192674">
    <property type="component" value="Unassembled WGS sequence"/>
</dbReference>
<dbReference type="AlphaFoldDB" id="A0A1Y5Y8A1"/>
<reference evidence="1 2" key="1">
    <citation type="submission" date="2017-04" db="EMBL/GenBank/DDBJ databases">
        <authorList>
            <person name="Afonso C.L."/>
            <person name="Miller P.J."/>
            <person name="Scott M.A."/>
            <person name="Spackman E."/>
            <person name="Goraichik I."/>
            <person name="Dimitrov K.M."/>
            <person name="Suarez D.L."/>
            <person name="Swayne D.E."/>
        </authorList>
    </citation>
    <scope>NUCLEOTIDE SEQUENCE [LARGE SCALE GENOMIC DNA]</scope>
    <source>
        <strain evidence="1 2">DSM 43828</strain>
    </source>
</reference>
<dbReference type="Gene3D" id="2.60.20.10">
    <property type="entry name" value="Crystallins"/>
    <property type="match status" value="1"/>
</dbReference>
<evidence type="ECO:0000313" key="1">
    <source>
        <dbReference type="EMBL" id="SMD27098.1"/>
    </source>
</evidence>
<gene>
    <name evidence="1" type="ORF">SAMN05661093_10695</name>
</gene>
<proteinExistence type="predicted"/>
<dbReference type="Pfam" id="PF03995">
    <property type="entry name" value="Inhibitor_I36"/>
    <property type="match status" value="1"/>
</dbReference>
<organism evidence="1 2">
    <name type="scientific">Kibdelosporangium aridum</name>
    <dbReference type="NCBI Taxonomy" id="2030"/>
    <lineage>
        <taxon>Bacteria</taxon>
        <taxon>Bacillati</taxon>
        <taxon>Actinomycetota</taxon>
        <taxon>Actinomycetes</taxon>
        <taxon>Pseudonocardiales</taxon>
        <taxon>Pseudonocardiaceae</taxon>
        <taxon>Kibdelosporangium</taxon>
    </lineage>
</organism>
<keyword evidence="2" id="KW-1185">Reference proteome</keyword>
<name>A0A1Y5Y8A1_KIBAR</name>
<dbReference type="EMBL" id="FWXV01000020">
    <property type="protein sequence ID" value="SMD27098.1"/>
    <property type="molecule type" value="Genomic_DNA"/>
</dbReference>
<evidence type="ECO:0000313" key="2">
    <source>
        <dbReference type="Proteomes" id="UP000192674"/>
    </source>
</evidence>
<sequence>MWDHLNGYGSIKIIDPGGDADLRSPAPDWNDRIRSLWNRTGNVWCTFRDINYASLSGDPWPVGNWRGNTAQYNMDMKISSLRPGRC</sequence>
<protein>
    <submittedName>
        <fullName evidence="1">Peptidase inhibitor family I36</fullName>
    </submittedName>
</protein>
<accession>A0A1Y5Y8A1</accession>